<comment type="caution">
    <text evidence="9">The sequence shown here is derived from an EMBL/GenBank/DDBJ whole genome shotgun (WGS) entry which is preliminary data.</text>
</comment>
<dbReference type="InterPro" id="IPR016286">
    <property type="entry name" value="FUC_metazoa-typ"/>
</dbReference>
<dbReference type="SMART" id="SM00812">
    <property type="entry name" value="Alpha_L_fucos"/>
    <property type="match status" value="1"/>
</dbReference>
<proteinExistence type="inferred from homology"/>
<feature type="region of interest" description="Disordered" evidence="7">
    <location>
        <begin position="1"/>
        <end position="20"/>
    </location>
</feature>
<dbReference type="PRINTS" id="PR00741">
    <property type="entry name" value="GLHYDRLASE29"/>
</dbReference>
<name>A0A367YPW2_9ACTN</name>
<feature type="domain" description="Glycoside hydrolase family 29 N-terminal" evidence="8">
    <location>
        <begin position="29"/>
        <end position="347"/>
    </location>
</feature>
<accession>A0A367YPW2</accession>
<protein>
    <recommendedName>
        <fullName evidence="3">alpha-L-fucosidase</fullName>
        <ecNumber evidence="3">3.2.1.51</ecNumber>
    </recommendedName>
</protein>
<dbReference type="Proteomes" id="UP000252770">
    <property type="component" value="Unassembled WGS sequence"/>
</dbReference>
<evidence type="ECO:0000259" key="8">
    <source>
        <dbReference type="Pfam" id="PF01120"/>
    </source>
</evidence>
<dbReference type="GO" id="GO:0005764">
    <property type="term" value="C:lysosome"/>
    <property type="evidence" value="ECO:0007669"/>
    <property type="project" value="TreeGrafter"/>
</dbReference>
<dbReference type="SUPFAM" id="SSF51445">
    <property type="entry name" value="(Trans)glycosidases"/>
    <property type="match status" value="1"/>
</dbReference>
<evidence type="ECO:0000256" key="3">
    <source>
        <dbReference type="ARBA" id="ARBA00012662"/>
    </source>
</evidence>
<keyword evidence="10" id="KW-1185">Reference proteome</keyword>
<dbReference type="GO" id="GO:0006004">
    <property type="term" value="P:fucose metabolic process"/>
    <property type="evidence" value="ECO:0007669"/>
    <property type="project" value="InterPro"/>
</dbReference>
<dbReference type="GO" id="GO:0016139">
    <property type="term" value="P:glycoside catabolic process"/>
    <property type="evidence" value="ECO:0007669"/>
    <property type="project" value="TreeGrafter"/>
</dbReference>
<comment type="function">
    <text evidence="1">Alpha-L-fucosidase is responsible for hydrolyzing the alpha-1,6-linked fucose joined to the reducing-end N-acetylglucosamine of the carbohydrate moieties of glycoproteins.</text>
</comment>
<evidence type="ECO:0000313" key="9">
    <source>
        <dbReference type="EMBL" id="RCK67925.1"/>
    </source>
</evidence>
<gene>
    <name evidence="9" type="ORF">DT076_18895</name>
</gene>
<dbReference type="InterPro" id="IPR017853">
    <property type="entry name" value="GH"/>
</dbReference>
<evidence type="ECO:0000313" key="10">
    <source>
        <dbReference type="Proteomes" id="UP000252770"/>
    </source>
</evidence>
<dbReference type="InterPro" id="IPR000933">
    <property type="entry name" value="Glyco_hydro_29"/>
</dbReference>
<dbReference type="PANTHER" id="PTHR10030">
    <property type="entry name" value="ALPHA-L-FUCOSIDASE"/>
    <property type="match status" value="1"/>
</dbReference>
<dbReference type="GO" id="GO:0004560">
    <property type="term" value="F:alpha-L-fucosidase activity"/>
    <property type="evidence" value="ECO:0007669"/>
    <property type="project" value="InterPro"/>
</dbReference>
<dbReference type="PANTHER" id="PTHR10030:SF37">
    <property type="entry name" value="ALPHA-L-FUCOSIDASE-RELATED"/>
    <property type="match status" value="1"/>
</dbReference>
<keyword evidence="4" id="KW-0732">Signal</keyword>
<dbReference type="InterPro" id="IPR057739">
    <property type="entry name" value="Glyco_hydro_29_N"/>
</dbReference>
<keyword evidence="6" id="KW-0326">Glycosidase</keyword>
<evidence type="ECO:0000256" key="6">
    <source>
        <dbReference type="ARBA" id="ARBA00023295"/>
    </source>
</evidence>
<sequence length="459" mass="51323">MTDLSPAPDPSPAPCPASDIALPSGANAEASVPDWFTEARFGMFIHWGVYALAARHEWVMTREEMDAATYQRYLDHFEADRYDPRDWARRAREAGMRYVVITAKHHDGFCLWDSDLTDWSVASTPHGRDLLGPFVEACRAEGLRIGFYYSLLDWHHPDFTVDGLHPLRNGDVETLNAGRDLTRYREYLHGHVRELLTRYAPVSYLFFDFSYSDDDHKRDVFNGKGAAEWGSEELLAMCRELQPDIIVNDRLDVPGDLVSPEQYQPLGPMTVAGRPVPWEACQTLNGSWGYDRDELHHKSPELLVRMLVDGVSNGGNLLLNVAPDGRGALPPVVRDTLAGIGEWMELHERSVRGAGPVTLPVDVLGPSDVRLTQRGDRLYLHLFAWPMRHVHLGGLGGRVAYAQLLHDGSEIRWTEADPTVRAYGSGMGGLPAGAVTFELPVLRPDVLVPVVEIFLREQG</sequence>
<comment type="similarity">
    <text evidence="2">Belongs to the glycosyl hydrolase 29 family.</text>
</comment>
<dbReference type="AlphaFoldDB" id="A0A367YPW2"/>
<evidence type="ECO:0000256" key="1">
    <source>
        <dbReference type="ARBA" id="ARBA00004071"/>
    </source>
</evidence>
<organism evidence="9 10">
    <name type="scientific">Desertihabitans brevis</name>
    <dbReference type="NCBI Taxonomy" id="2268447"/>
    <lineage>
        <taxon>Bacteria</taxon>
        <taxon>Bacillati</taxon>
        <taxon>Actinomycetota</taxon>
        <taxon>Actinomycetes</taxon>
        <taxon>Propionibacteriales</taxon>
        <taxon>Propionibacteriaceae</taxon>
        <taxon>Desertihabitans</taxon>
    </lineage>
</organism>
<evidence type="ECO:0000256" key="4">
    <source>
        <dbReference type="ARBA" id="ARBA00022729"/>
    </source>
</evidence>
<evidence type="ECO:0000256" key="7">
    <source>
        <dbReference type="SAM" id="MobiDB-lite"/>
    </source>
</evidence>
<evidence type="ECO:0000256" key="2">
    <source>
        <dbReference type="ARBA" id="ARBA00007951"/>
    </source>
</evidence>
<dbReference type="Gene3D" id="3.20.20.80">
    <property type="entry name" value="Glycosidases"/>
    <property type="match status" value="1"/>
</dbReference>
<evidence type="ECO:0000256" key="5">
    <source>
        <dbReference type="ARBA" id="ARBA00022801"/>
    </source>
</evidence>
<dbReference type="EMBL" id="QOUI01000017">
    <property type="protein sequence ID" value="RCK67925.1"/>
    <property type="molecule type" value="Genomic_DNA"/>
</dbReference>
<dbReference type="Pfam" id="PF01120">
    <property type="entry name" value="Alpha_L_fucos"/>
    <property type="match status" value="1"/>
</dbReference>
<dbReference type="EC" id="3.2.1.51" evidence="3"/>
<reference evidence="9 10" key="1">
    <citation type="submission" date="2018-07" db="EMBL/GenBank/DDBJ databases">
        <title>Desertimonas flava gen. nov. sp. nov.</title>
        <authorList>
            <person name="Liu S."/>
        </authorList>
    </citation>
    <scope>NUCLEOTIDE SEQUENCE [LARGE SCALE GENOMIC DNA]</scope>
    <source>
        <strain evidence="9 10">16Sb5-5</strain>
    </source>
</reference>
<keyword evidence="5" id="KW-0378">Hydrolase</keyword>
<dbReference type="RefSeq" id="WP_114128252.1">
    <property type="nucleotide sequence ID" value="NZ_QOUI01000017.1"/>
</dbReference>